<dbReference type="PROSITE" id="PS50931">
    <property type="entry name" value="HTH_LYSR"/>
    <property type="match status" value="1"/>
</dbReference>
<dbReference type="InterPro" id="IPR058163">
    <property type="entry name" value="LysR-type_TF_proteobact-type"/>
</dbReference>
<dbReference type="EMBL" id="RCZA01000004">
    <property type="protein sequence ID" value="TPG84802.1"/>
    <property type="molecule type" value="Genomic_DNA"/>
</dbReference>
<dbReference type="Proteomes" id="UP000320914">
    <property type="component" value="Unassembled WGS sequence"/>
</dbReference>
<organism evidence="6 7">
    <name type="scientific">Pseudomonas mandelii</name>
    <dbReference type="NCBI Taxonomy" id="75612"/>
    <lineage>
        <taxon>Bacteria</taxon>
        <taxon>Pseudomonadati</taxon>
        <taxon>Pseudomonadota</taxon>
        <taxon>Gammaproteobacteria</taxon>
        <taxon>Pseudomonadales</taxon>
        <taxon>Pseudomonadaceae</taxon>
        <taxon>Pseudomonas</taxon>
    </lineage>
</organism>
<evidence type="ECO:0000256" key="4">
    <source>
        <dbReference type="ARBA" id="ARBA00023163"/>
    </source>
</evidence>
<dbReference type="InterPro" id="IPR036390">
    <property type="entry name" value="WH_DNA-bd_sf"/>
</dbReference>
<evidence type="ECO:0000313" key="7">
    <source>
        <dbReference type="Proteomes" id="UP000320914"/>
    </source>
</evidence>
<dbReference type="Gene3D" id="3.40.190.290">
    <property type="match status" value="1"/>
</dbReference>
<keyword evidence="3" id="KW-0238">DNA-binding</keyword>
<sequence>MYDFNDLYFFVQVVDHEGFTAASRKLGVPKSKLSRRIGQLEERLGVRLIQRSTRKFTVTDIGQDYYRHCLAMLVEADAAEQVVAHSRSEPQGIVRISCPPALGAMGVSDTIAKFMVLHPKVQVQIDSTNRRVDVLGEGYDIALRVRFPPLEDANLVMRVFGDSHQKLVACPSLVAGMHLETPADLAGLPSMDLGPPNREHRWTFIGPGETSIDVIHTPRFVTSDLDALRRAAIQGVGVVQMPEIMVRHALDDGRLVEILPMCPPPSGLIHAVFPSRRGLLPSVRGLIDLLAEDFGANAEADRLACEKAGKIHPLNGK</sequence>
<dbReference type="InterPro" id="IPR005119">
    <property type="entry name" value="LysR_subst-bd"/>
</dbReference>
<dbReference type="RefSeq" id="WP_140678670.1">
    <property type="nucleotide sequence ID" value="NZ_RCZA01000004.1"/>
</dbReference>
<dbReference type="GO" id="GO:0043565">
    <property type="term" value="F:sequence-specific DNA binding"/>
    <property type="evidence" value="ECO:0007669"/>
    <property type="project" value="TreeGrafter"/>
</dbReference>
<evidence type="ECO:0000313" key="6">
    <source>
        <dbReference type="EMBL" id="TPG84802.1"/>
    </source>
</evidence>
<keyword evidence="2" id="KW-0805">Transcription regulation</keyword>
<dbReference type="FunFam" id="1.10.10.10:FF:000001">
    <property type="entry name" value="LysR family transcriptional regulator"/>
    <property type="match status" value="1"/>
</dbReference>
<evidence type="ECO:0000256" key="2">
    <source>
        <dbReference type="ARBA" id="ARBA00023015"/>
    </source>
</evidence>
<dbReference type="Gene3D" id="1.10.10.10">
    <property type="entry name" value="Winged helix-like DNA-binding domain superfamily/Winged helix DNA-binding domain"/>
    <property type="match status" value="1"/>
</dbReference>
<dbReference type="PANTHER" id="PTHR30537:SF31">
    <property type="entry name" value="TRANSCRIPTIONAL REGULATOR, LYSR FAMILY"/>
    <property type="match status" value="1"/>
</dbReference>
<dbReference type="GO" id="GO:0006351">
    <property type="term" value="P:DNA-templated transcription"/>
    <property type="evidence" value="ECO:0007669"/>
    <property type="project" value="TreeGrafter"/>
</dbReference>
<comment type="similarity">
    <text evidence="1">Belongs to the LysR transcriptional regulatory family.</text>
</comment>
<dbReference type="CDD" id="cd08473">
    <property type="entry name" value="PBP2_CrgA_like_4"/>
    <property type="match status" value="1"/>
</dbReference>
<protein>
    <submittedName>
        <fullName evidence="6">LysR family transcriptional regulator</fullName>
    </submittedName>
</protein>
<accession>A0A502IGI3</accession>
<dbReference type="SUPFAM" id="SSF46785">
    <property type="entry name" value="Winged helix' DNA-binding domain"/>
    <property type="match status" value="1"/>
</dbReference>
<keyword evidence="4" id="KW-0804">Transcription</keyword>
<feature type="domain" description="HTH lysR-type" evidence="5">
    <location>
        <begin position="1"/>
        <end position="59"/>
    </location>
</feature>
<dbReference type="AlphaFoldDB" id="A0A502IGI3"/>
<gene>
    <name evidence="6" type="ORF">EAH74_12330</name>
</gene>
<evidence type="ECO:0000259" key="5">
    <source>
        <dbReference type="PROSITE" id="PS50931"/>
    </source>
</evidence>
<evidence type="ECO:0000256" key="1">
    <source>
        <dbReference type="ARBA" id="ARBA00009437"/>
    </source>
</evidence>
<proteinExistence type="inferred from homology"/>
<name>A0A502IGI3_9PSED</name>
<dbReference type="PANTHER" id="PTHR30537">
    <property type="entry name" value="HTH-TYPE TRANSCRIPTIONAL REGULATOR"/>
    <property type="match status" value="1"/>
</dbReference>
<dbReference type="SUPFAM" id="SSF53850">
    <property type="entry name" value="Periplasmic binding protein-like II"/>
    <property type="match status" value="1"/>
</dbReference>
<dbReference type="GO" id="GO:0003700">
    <property type="term" value="F:DNA-binding transcription factor activity"/>
    <property type="evidence" value="ECO:0007669"/>
    <property type="project" value="InterPro"/>
</dbReference>
<comment type="caution">
    <text evidence="6">The sequence shown here is derived from an EMBL/GenBank/DDBJ whole genome shotgun (WGS) entry which is preliminary data.</text>
</comment>
<dbReference type="Pfam" id="PF03466">
    <property type="entry name" value="LysR_substrate"/>
    <property type="match status" value="1"/>
</dbReference>
<evidence type="ECO:0000256" key="3">
    <source>
        <dbReference type="ARBA" id="ARBA00023125"/>
    </source>
</evidence>
<dbReference type="Pfam" id="PF00126">
    <property type="entry name" value="HTH_1"/>
    <property type="match status" value="1"/>
</dbReference>
<dbReference type="InterPro" id="IPR036388">
    <property type="entry name" value="WH-like_DNA-bd_sf"/>
</dbReference>
<reference evidence="6 7" key="1">
    <citation type="journal article" date="2019" name="Environ. Microbiol.">
        <title>Species interactions and distinct microbial communities in high Arctic permafrost affected cryosols are associated with the CH4 and CO2 gas fluxes.</title>
        <authorList>
            <person name="Altshuler I."/>
            <person name="Hamel J."/>
            <person name="Turney S."/>
            <person name="Magnuson E."/>
            <person name="Levesque R."/>
            <person name="Greer C."/>
            <person name="Whyte L.G."/>
        </authorList>
    </citation>
    <scope>NUCLEOTIDE SEQUENCE [LARGE SCALE GENOMIC DNA]</scope>
    <source>
        <strain evidence="6 7">OWC5</strain>
    </source>
</reference>
<dbReference type="InterPro" id="IPR000847">
    <property type="entry name" value="LysR_HTH_N"/>
</dbReference>